<evidence type="ECO:0000313" key="2">
    <source>
        <dbReference type="EMBL" id="KAF6714523.1"/>
    </source>
</evidence>
<feature type="compositionally biased region" description="Low complexity" evidence="1">
    <location>
        <begin position="51"/>
        <end position="64"/>
    </location>
</feature>
<protein>
    <submittedName>
        <fullName evidence="2">Uncharacterized protein</fullName>
    </submittedName>
</protein>
<organism evidence="2 3">
    <name type="scientific">Oryzias melastigma</name>
    <name type="common">Marine medaka</name>
    <dbReference type="NCBI Taxonomy" id="30732"/>
    <lineage>
        <taxon>Eukaryota</taxon>
        <taxon>Metazoa</taxon>
        <taxon>Chordata</taxon>
        <taxon>Craniata</taxon>
        <taxon>Vertebrata</taxon>
        <taxon>Euteleostomi</taxon>
        <taxon>Actinopterygii</taxon>
        <taxon>Neopterygii</taxon>
        <taxon>Teleostei</taxon>
        <taxon>Neoteleostei</taxon>
        <taxon>Acanthomorphata</taxon>
        <taxon>Ovalentaria</taxon>
        <taxon>Atherinomorphae</taxon>
        <taxon>Beloniformes</taxon>
        <taxon>Adrianichthyidae</taxon>
        <taxon>Oryziinae</taxon>
        <taxon>Oryzias</taxon>
    </lineage>
</organism>
<gene>
    <name evidence="2" type="ORF">FQA47_023733</name>
</gene>
<accession>A0A834BJS0</accession>
<dbReference type="AlphaFoldDB" id="A0A834BJS0"/>
<comment type="caution">
    <text evidence="2">The sequence shown here is derived from an EMBL/GenBank/DDBJ whole genome shotgun (WGS) entry which is preliminary data.</text>
</comment>
<feature type="region of interest" description="Disordered" evidence="1">
    <location>
        <begin position="42"/>
        <end position="97"/>
    </location>
</feature>
<dbReference type="Proteomes" id="UP000646548">
    <property type="component" value="Unassembled WGS sequence"/>
</dbReference>
<name>A0A834BJS0_ORYME</name>
<feature type="region of interest" description="Disordered" evidence="1">
    <location>
        <begin position="1"/>
        <end position="27"/>
    </location>
</feature>
<dbReference type="EMBL" id="WKFB01001231">
    <property type="protein sequence ID" value="KAF6714523.1"/>
    <property type="molecule type" value="Genomic_DNA"/>
</dbReference>
<evidence type="ECO:0000256" key="1">
    <source>
        <dbReference type="SAM" id="MobiDB-lite"/>
    </source>
</evidence>
<proteinExistence type="predicted"/>
<feature type="compositionally biased region" description="Low complexity" evidence="1">
    <location>
        <begin position="10"/>
        <end position="21"/>
    </location>
</feature>
<evidence type="ECO:0000313" key="3">
    <source>
        <dbReference type="Proteomes" id="UP000646548"/>
    </source>
</evidence>
<reference evidence="2" key="1">
    <citation type="journal article" name="BMC Genomics">
        <title>Long-read sequencing and de novo genome assembly of marine medaka (Oryzias melastigma).</title>
        <authorList>
            <person name="Liang P."/>
            <person name="Saqib H.S.A."/>
            <person name="Ni X."/>
            <person name="Shen Y."/>
        </authorList>
    </citation>
    <scope>NUCLEOTIDE SEQUENCE</scope>
    <source>
        <strain evidence="2">Bigg-433</strain>
    </source>
</reference>
<sequence length="97" mass="9718">MRGCSSALTGGEAAAGSEVSGQPDKFPRCLACRSRPPGVTRAALSGAEVPRSGSGSDRGGISSIRARRRRCGSRVSSSAGNPAPERAAAETCPGSSR</sequence>